<gene>
    <name evidence="1" type="ORF">BASA50_006183</name>
</gene>
<evidence type="ECO:0000313" key="2">
    <source>
        <dbReference type="Proteomes" id="UP001648503"/>
    </source>
</evidence>
<name>A0ABQ8FAI6_9FUNG</name>
<dbReference type="Pfam" id="PF08539">
    <property type="entry name" value="HbrB"/>
    <property type="match status" value="1"/>
</dbReference>
<sequence>MDVITKSSRHLISHCNNSSHCTTQHTASLSKRPTIFPRKLSSEVRSTASQFFLSRTNIPNIISHGASSGSVVETSKTSSISLPYTSTDLDASVNLHVPRHRGTINGSSGCSSITLSATLSQQQQQQQQHLLIRGPSGTSSRGSVDLSLQASVLAANTLNESTTHLWQNISERTLPLFSGQGVRGSVEEINVLVTKWIRQAGTIQAVQDDLNTFLKTGMTAITSKVSISSNEALANRLAEAWIQFFGTVLPLLQGLFLPVRWSPFLATRNVDTNEMDAMDIRRMALVTFRNYVVWPNRSRLQEMLLKRFSSVEHSIMGTDVISRMTQMLTILTSLSLNDDKHKAVHELLCVLRHQVSKGSRST</sequence>
<organism evidence="1 2">
    <name type="scientific">Batrachochytrium salamandrivorans</name>
    <dbReference type="NCBI Taxonomy" id="1357716"/>
    <lineage>
        <taxon>Eukaryota</taxon>
        <taxon>Fungi</taxon>
        <taxon>Fungi incertae sedis</taxon>
        <taxon>Chytridiomycota</taxon>
        <taxon>Chytridiomycota incertae sedis</taxon>
        <taxon>Chytridiomycetes</taxon>
        <taxon>Rhizophydiales</taxon>
        <taxon>Rhizophydiales incertae sedis</taxon>
        <taxon>Batrachochytrium</taxon>
    </lineage>
</organism>
<protein>
    <submittedName>
        <fullName evidence="1">Uncharacterized protein</fullName>
    </submittedName>
</protein>
<dbReference type="InterPro" id="IPR013745">
    <property type="entry name" value="Bit61/PRR5"/>
</dbReference>
<accession>A0ABQ8FAI6</accession>
<dbReference type="PANTHER" id="PTHR32428:SF2">
    <property type="entry name" value="TARGET OF RAPAMYCIN COMPLEX 2 SUBUNIT BIT61-RELATED"/>
    <property type="match status" value="1"/>
</dbReference>
<dbReference type="EMBL" id="JAFCIX010000325">
    <property type="protein sequence ID" value="KAH6594921.1"/>
    <property type="molecule type" value="Genomic_DNA"/>
</dbReference>
<comment type="caution">
    <text evidence="1">The sequence shown here is derived from an EMBL/GenBank/DDBJ whole genome shotgun (WGS) entry which is preliminary data.</text>
</comment>
<evidence type="ECO:0000313" key="1">
    <source>
        <dbReference type="EMBL" id="KAH6594921.1"/>
    </source>
</evidence>
<dbReference type="PANTHER" id="PTHR32428">
    <property type="entry name" value="TARGET OF RAPAMYCIN COMPLEX 2 SUBUNIT BIT61-RELATED"/>
    <property type="match status" value="1"/>
</dbReference>
<reference evidence="1 2" key="1">
    <citation type="submission" date="2021-02" db="EMBL/GenBank/DDBJ databases">
        <title>Variation within the Batrachochytrium salamandrivorans European outbreak.</title>
        <authorList>
            <person name="Kelly M."/>
            <person name="Pasmans F."/>
            <person name="Shea T.P."/>
            <person name="Munoz J.F."/>
            <person name="Carranza S."/>
            <person name="Cuomo C.A."/>
            <person name="Martel A."/>
        </authorList>
    </citation>
    <scope>NUCLEOTIDE SEQUENCE [LARGE SCALE GENOMIC DNA]</scope>
    <source>
        <strain evidence="1 2">AMFP18/2</strain>
    </source>
</reference>
<dbReference type="Proteomes" id="UP001648503">
    <property type="component" value="Unassembled WGS sequence"/>
</dbReference>
<keyword evidence="2" id="KW-1185">Reference proteome</keyword>
<proteinExistence type="predicted"/>